<dbReference type="Pfam" id="PF03572">
    <property type="entry name" value="Peptidase_S41"/>
    <property type="match status" value="1"/>
</dbReference>
<proteinExistence type="predicted"/>
<dbReference type="PANTHER" id="PTHR32060:SF22">
    <property type="entry name" value="CARBOXYL-TERMINAL-PROCESSING PEPTIDASE 3, CHLOROPLASTIC"/>
    <property type="match status" value="1"/>
</dbReference>
<dbReference type="InterPro" id="IPR005151">
    <property type="entry name" value="Tail-specific_protease"/>
</dbReference>
<keyword evidence="3" id="KW-0720">Serine protease</keyword>
<feature type="domain" description="Tail specific protease" evidence="4">
    <location>
        <begin position="4"/>
        <end position="92"/>
    </location>
</feature>
<dbReference type="InterPro" id="IPR029045">
    <property type="entry name" value="ClpP/crotonase-like_dom_sf"/>
</dbReference>
<comment type="caution">
    <text evidence="5">The sequence shown here is derived from an EMBL/GenBank/DDBJ whole genome shotgun (WGS) entry which is preliminary data.</text>
</comment>
<dbReference type="GO" id="GO:0006508">
    <property type="term" value="P:proteolysis"/>
    <property type="evidence" value="ECO:0007669"/>
    <property type="project" value="UniProtKB-KW"/>
</dbReference>
<feature type="non-terminal residue" evidence="5">
    <location>
        <position position="100"/>
    </location>
</feature>
<gene>
    <name evidence="5" type="ORF">F1735_34500</name>
</gene>
<dbReference type="Proteomes" id="UP000610594">
    <property type="component" value="Unassembled WGS sequence"/>
</dbReference>
<dbReference type="Gene3D" id="3.90.226.10">
    <property type="entry name" value="2-enoyl-CoA Hydratase, Chain A, domain 1"/>
    <property type="match status" value="1"/>
</dbReference>
<sequence>PGLAWDGPMGVLINRGSASASEIFAAAIQDYGRGLVMGEPSFGKGTVQTLVNLDRGNPGEKARYGELKMTIAQFFRINGGTTQLRGVTPDIKMPVTSDPE</sequence>
<dbReference type="InterPro" id="IPR004447">
    <property type="entry name" value="Peptidase_S41A"/>
</dbReference>
<keyword evidence="6" id="KW-1185">Reference proteome</keyword>
<dbReference type="SUPFAM" id="SSF52096">
    <property type="entry name" value="ClpP/crotonase"/>
    <property type="match status" value="1"/>
</dbReference>
<evidence type="ECO:0000256" key="3">
    <source>
        <dbReference type="ARBA" id="ARBA00022825"/>
    </source>
</evidence>
<reference evidence="5 6" key="1">
    <citation type="submission" date="2019-10" db="EMBL/GenBank/DDBJ databases">
        <title>Taxonomy of Antarctic Massilia spp.: description of Massilia rubra sp. nov., Massilia aquatica sp. nov., Massilia mucilaginosa sp. nov., Massilia frigida sp. nov. isolated from streams, lakes and regoliths.</title>
        <authorList>
            <person name="Holochova P."/>
            <person name="Sedlacek I."/>
            <person name="Kralova S."/>
            <person name="Maslanova I."/>
            <person name="Busse H.-J."/>
            <person name="Stankova E."/>
            <person name="Vrbovska V."/>
            <person name="Kovarovic V."/>
            <person name="Bartak M."/>
            <person name="Svec P."/>
            <person name="Pantucek R."/>
        </authorList>
    </citation>
    <scope>NUCLEOTIDE SEQUENCE [LARGE SCALE GENOMIC DNA]</scope>
    <source>
        <strain evidence="5 6">CCM 8694</strain>
    </source>
</reference>
<dbReference type="RefSeq" id="WP_267876728.1">
    <property type="nucleotide sequence ID" value="NZ_WHJF01000511.1"/>
</dbReference>
<accession>A0ABX0MZ96</accession>
<keyword evidence="2" id="KW-0378">Hydrolase</keyword>
<evidence type="ECO:0000313" key="5">
    <source>
        <dbReference type="EMBL" id="NHZ67287.1"/>
    </source>
</evidence>
<evidence type="ECO:0000259" key="4">
    <source>
        <dbReference type="Pfam" id="PF03572"/>
    </source>
</evidence>
<feature type="non-terminal residue" evidence="5">
    <location>
        <position position="1"/>
    </location>
</feature>
<name>A0ABX0MZ96_9BURK</name>
<keyword evidence="1 5" id="KW-0645">Protease</keyword>
<dbReference type="EMBL" id="WHJF01000511">
    <property type="protein sequence ID" value="NHZ67287.1"/>
    <property type="molecule type" value="Genomic_DNA"/>
</dbReference>
<dbReference type="CDD" id="cd07560">
    <property type="entry name" value="Peptidase_S41_CPP"/>
    <property type="match status" value="1"/>
</dbReference>
<dbReference type="PANTHER" id="PTHR32060">
    <property type="entry name" value="TAIL-SPECIFIC PROTEASE"/>
    <property type="match status" value="1"/>
</dbReference>
<dbReference type="GO" id="GO:0008233">
    <property type="term" value="F:peptidase activity"/>
    <property type="evidence" value="ECO:0007669"/>
    <property type="project" value="UniProtKB-KW"/>
</dbReference>
<organism evidence="5 6">
    <name type="scientific">Massilia genomosp. 1</name>
    <dbReference type="NCBI Taxonomy" id="2609280"/>
    <lineage>
        <taxon>Bacteria</taxon>
        <taxon>Pseudomonadati</taxon>
        <taxon>Pseudomonadota</taxon>
        <taxon>Betaproteobacteria</taxon>
        <taxon>Burkholderiales</taxon>
        <taxon>Oxalobacteraceae</taxon>
        <taxon>Telluria group</taxon>
        <taxon>Massilia</taxon>
    </lineage>
</organism>
<evidence type="ECO:0000256" key="1">
    <source>
        <dbReference type="ARBA" id="ARBA00022670"/>
    </source>
</evidence>
<evidence type="ECO:0000313" key="6">
    <source>
        <dbReference type="Proteomes" id="UP000610594"/>
    </source>
</evidence>
<protein>
    <submittedName>
        <fullName evidence="5">Tail-specific protease</fullName>
    </submittedName>
</protein>
<evidence type="ECO:0000256" key="2">
    <source>
        <dbReference type="ARBA" id="ARBA00022801"/>
    </source>
</evidence>